<dbReference type="GO" id="GO:0046872">
    <property type="term" value="F:metal ion binding"/>
    <property type="evidence" value="ECO:0007669"/>
    <property type="project" value="UniProtKB-KW"/>
</dbReference>
<evidence type="ECO:0000256" key="8">
    <source>
        <dbReference type="ARBA" id="ARBA00023244"/>
    </source>
</evidence>
<dbReference type="EC" id="1.3.3.3" evidence="11"/>
<dbReference type="PRINTS" id="PR00073">
    <property type="entry name" value="COPRGNOXDASE"/>
</dbReference>
<feature type="binding site" evidence="11">
    <location>
        <position position="109"/>
    </location>
    <ligand>
        <name>a divalent metal cation</name>
        <dbReference type="ChEBI" id="CHEBI:60240"/>
    </ligand>
</feature>
<evidence type="ECO:0000313" key="13">
    <source>
        <dbReference type="Proteomes" id="UP000672009"/>
    </source>
</evidence>
<evidence type="ECO:0000313" key="12">
    <source>
        <dbReference type="EMBL" id="QTR53208.1"/>
    </source>
</evidence>
<keyword evidence="11" id="KW-0479">Metal-binding</keyword>
<dbReference type="HAMAP" id="MF_00333">
    <property type="entry name" value="Coprogen_oxidas"/>
    <property type="match status" value="1"/>
</dbReference>
<evidence type="ECO:0000256" key="3">
    <source>
        <dbReference type="ARBA" id="ARBA00010644"/>
    </source>
</evidence>
<comment type="function">
    <text evidence="10 11">Involved in the heme biosynthesis. Catalyzes the aerobic oxidative decarboxylation of propionate groups of rings A and B of coproporphyrinogen-III to yield the vinyl groups in protoporphyrinogen-IX.</text>
</comment>
<dbReference type="SUPFAM" id="SSF102886">
    <property type="entry name" value="Coproporphyrinogen III oxidase"/>
    <property type="match status" value="1"/>
</dbReference>
<keyword evidence="7 11" id="KW-0350">Heme biosynthesis</keyword>
<dbReference type="Gene3D" id="3.40.1500.10">
    <property type="entry name" value="Coproporphyrinogen III oxidase, aerobic"/>
    <property type="match status" value="1"/>
</dbReference>
<dbReference type="GO" id="GO:0005737">
    <property type="term" value="C:cytoplasm"/>
    <property type="evidence" value="ECO:0007669"/>
    <property type="project" value="UniProtKB-SubCell"/>
</dbReference>
<organism evidence="12 13">
    <name type="scientific">Thiothrix unzii</name>
    <dbReference type="NCBI Taxonomy" id="111769"/>
    <lineage>
        <taxon>Bacteria</taxon>
        <taxon>Pseudomonadati</taxon>
        <taxon>Pseudomonadota</taxon>
        <taxon>Gammaproteobacteria</taxon>
        <taxon>Thiotrichales</taxon>
        <taxon>Thiotrichaceae</taxon>
        <taxon>Thiothrix</taxon>
    </lineage>
</organism>
<reference evidence="12" key="1">
    <citation type="submission" date="2021-04" db="EMBL/GenBank/DDBJ databases">
        <title>Genomics, taxonomy and metabolism of representatives of sulfur bacteria of the genus Thiothrix: Thiothrix fructosivorans QT, Thiothrix unzii A1T and three new species, Thiothrix subterranea sp. nov., Thiothrix litoralis sp. nov. and 'Candidatus Thiothrix anitrata' sp. nov.</title>
        <authorList>
            <person name="Ravin N.V."/>
            <person name="Smolyakov D."/>
            <person name="Rudenko T.S."/>
            <person name="Mardanov A.V."/>
            <person name="Beletsky A.V."/>
            <person name="Markov N.D."/>
            <person name="Fomenkov A.I."/>
            <person name="Roberts R.J."/>
            <person name="Karnachuk O.V."/>
            <person name="Novikov A."/>
            <person name="Grabovich M.Y."/>
        </authorList>
    </citation>
    <scope>NUCLEOTIDE SEQUENCE</scope>
    <source>
        <strain evidence="12">A1</strain>
    </source>
</reference>
<comment type="cofactor">
    <cofactor evidence="11">
        <name>a divalent metal cation</name>
        <dbReference type="ChEBI" id="CHEBI:60240"/>
    </cofactor>
</comment>
<keyword evidence="6 11" id="KW-0560">Oxidoreductase</keyword>
<feature type="binding site" evidence="11">
    <location>
        <begin position="261"/>
        <end position="263"/>
    </location>
    <ligand>
        <name>substrate</name>
    </ligand>
</feature>
<dbReference type="AlphaFoldDB" id="A0A975IH28"/>
<feature type="active site" description="Proton donor" evidence="11">
    <location>
        <position position="109"/>
    </location>
</feature>
<evidence type="ECO:0000256" key="5">
    <source>
        <dbReference type="ARBA" id="ARBA00022490"/>
    </source>
</evidence>
<feature type="region of interest" description="Important for dimerization" evidence="11">
    <location>
        <begin position="243"/>
        <end position="278"/>
    </location>
</feature>
<dbReference type="PANTHER" id="PTHR10755:SF0">
    <property type="entry name" value="OXYGEN-DEPENDENT COPROPORPHYRINOGEN-III OXIDASE, MITOCHONDRIAL"/>
    <property type="match status" value="1"/>
</dbReference>
<dbReference type="GO" id="GO:0006782">
    <property type="term" value="P:protoporphyrinogen IX biosynthetic process"/>
    <property type="evidence" value="ECO:0007669"/>
    <property type="project" value="UniProtKB-UniRule"/>
</dbReference>
<evidence type="ECO:0000256" key="7">
    <source>
        <dbReference type="ARBA" id="ARBA00023133"/>
    </source>
</evidence>
<dbReference type="InterPro" id="IPR018375">
    <property type="entry name" value="Coprogen_oxidase_CS"/>
</dbReference>
<evidence type="ECO:0000256" key="6">
    <source>
        <dbReference type="ARBA" id="ARBA00023002"/>
    </source>
</evidence>
<feature type="binding site" evidence="11">
    <location>
        <position position="148"/>
    </location>
    <ligand>
        <name>a divalent metal cation</name>
        <dbReference type="ChEBI" id="CHEBI:60240"/>
    </ligand>
</feature>
<evidence type="ECO:0000256" key="2">
    <source>
        <dbReference type="ARBA" id="ARBA00005168"/>
    </source>
</evidence>
<feature type="binding site" evidence="11">
    <location>
        <position position="178"/>
    </location>
    <ligand>
        <name>a divalent metal cation</name>
        <dbReference type="ChEBI" id="CHEBI:60240"/>
    </ligand>
</feature>
<evidence type="ECO:0000256" key="4">
    <source>
        <dbReference type="ARBA" id="ARBA00011738"/>
    </source>
</evidence>
<name>A0A975IH28_9GAMM</name>
<dbReference type="KEGG" id="tun:J9260_16115"/>
<feature type="binding site" evidence="11">
    <location>
        <begin position="111"/>
        <end position="113"/>
    </location>
    <ligand>
        <name>substrate</name>
    </ligand>
</feature>
<dbReference type="InterPro" id="IPR036406">
    <property type="entry name" value="Coprogen_oxidase_aer_sf"/>
</dbReference>
<dbReference type="NCBIfam" id="NF003727">
    <property type="entry name" value="PRK05330.1"/>
    <property type="match status" value="1"/>
</dbReference>
<dbReference type="InterPro" id="IPR001260">
    <property type="entry name" value="Coprogen_oxidase_aer"/>
</dbReference>
<proteinExistence type="inferred from homology"/>
<dbReference type="EMBL" id="CP072793">
    <property type="protein sequence ID" value="QTR53208.1"/>
    <property type="molecule type" value="Genomic_DNA"/>
</dbReference>
<dbReference type="PANTHER" id="PTHR10755">
    <property type="entry name" value="COPROPORPHYRINOGEN III OXIDASE, MITOCHONDRIAL"/>
    <property type="match status" value="1"/>
</dbReference>
<dbReference type="Pfam" id="PF01218">
    <property type="entry name" value="Coprogen_oxidas"/>
    <property type="match status" value="1"/>
</dbReference>
<dbReference type="PIRSF" id="PIRSF000166">
    <property type="entry name" value="Coproporphyri_ox"/>
    <property type="match status" value="1"/>
</dbReference>
<feature type="binding site" evidence="11">
    <location>
        <position position="95"/>
    </location>
    <ligand>
        <name>substrate</name>
    </ligand>
</feature>
<evidence type="ECO:0000256" key="11">
    <source>
        <dbReference type="HAMAP-Rule" id="MF_00333"/>
    </source>
</evidence>
<gene>
    <name evidence="11 12" type="primary">hemF</name>
    <name evidence="12" type="ORF">J9260_16115</name>
</gene>
<dbReference type="GO" id="GO:0042803">
    <property type="term" value="F:protein homodimerization activity"/>
    <property type="evidence" value="ECO:0007669"/>
    <property type="project" value="UniProtKB-UniRule"/>
</dbReference>
<evidence type="ECO:0000256" key="1">
    <source>
        <dbReference type="ARBA" id="ARBA00004496"/>
    </source>
</evidence>
<comment type="subunit">
    <text evidence="4 11">Homodimer.</text>
</comment>
<comment type="subcellular location">
    <subcellularLocation>
        <location evidence="1 11">Cytoplasm</location>
    </subcellularLocation>
</comment>
<dbReference type="FunFam" id="3.40.1500.10:FF:000001">
    <property type="entry name" value="Oxygen-dependent coproporphyrinogen-III oxidase"/>
    <property type="match status" value="1"/>
</dbReference>
<evidence type="ECO:0000256" key="9">
    <source>
        <dbReference type="ARBA" id="ARBA00049102"/>
    </source>
</evidence>
<dbReference type="Proteomes" id="UP000672009">
    <property type="component" value="Chromosome"/>
</dbReference>
<sequence>MMSQVDIAAVKQYLLALQDRICEELAAEDGGANFVEDAWERPGGGGGRSRVISNGAVFEQGGVNFSHVFGDTLPPSATAQRPELAGRSFQAMGVSLVIHPHNPLIPTSHANVRFFVAEKPGEAPVWWFGGGFDLTPYYGFEEDCTEWHQKAQAACQPFGEEVYPRYKQWCDDYFFIKHRNEPRGIGGLFFDDLNEWGFEKTFAFMRSVGDHYIQAYRPIVNRRKTLAFTETQRDFQLYRRGRYVEFNLVYDRGTLFGLQSGGRTESILMSLPPLVKWRYDWQPEAGSAEAKLYTDFLRPRDWLASA</sequence>
<feature type="site" description="Important for dimerization" evidence="11">
    <location>
        <position position="178"/>
    </location>
</feature>
<keyword evidence="8 11" id="KW-0627">Porphyrin biosynthesis</keyword>
<accession>A0A975IH28</accession>
<keyword evidence="5 11" id="KW-0963">Cytoplasm</keyword>
<dbReference type="PROSITE" id="PS01021">
    <property type="entry name" value="COPROGEN_OXIDASE"/>
    <property type="match status" value="1"/>
</dbReference>
<protein>
    <recommendedName>
        <fullName evidence="11">Oxygen-dependent coproporphyrinogen-III oxidase</fullName>
        <shortName evidence="11">CPO</shortName>
        <shortName evidence="11">Coprogen oxidase</shortName>
        <shortName evidence="11">Coproporphyrinogenase</shortName>
        <ecNumber evidence="11">1.3.3.3</ecNumber>
    </recommendedName>
</protein>
<evidence type="ECO:0000256" key="10">
    <source>
        <dbReference type="ARBA" id="ARBA00059657"/>
    </source>
</evidence>
<keyword evidence="13" id="KW-1185">Reference proteome</keyword>
<comment type="pathway">
    <text evidence="2 11">Porphyrin-containing compound metabolism; protoporphyrin-IX biosynthesis; protoporphyrinogen-IX from coproporphyrinogen-III (O2 route): step 1/1.</text>
</comment>
<comment type="similarity">
    <text evidence="3 11">Belongs to the aerobic coproporphyrinogen-III oxidase family.</text>
</comment>
<comment type="catalytic activity">
    <reaction evidence="9 11">
        <text>coproporphyrinogen III + O2 + 2 H(+) = protoporphyrinogen IX + 2 CO2 + 2 H2O</text>
        <dbReference type="Rhea" id="RHEA:18257"/>
        <dbReference type="ChEBI" id="CHEBI:15377"/>
        <dbReference type="ChEBI" id="CHEBI:15378"/>
        <dbReference type="ChEBI" id="CHEBI:15379"/>
        <dbReference type="ChEBI" id="CHEBI:16526"/>
        <dbReference type="ChEBI" id="CHEBI:57307"/>
        <dbReference type="ChEBI" id="CHEBI:57309"/>
        <dbReference type="EC" id="1.3.3.3"/>
    </reaction>
</comment>
<feature type="binding site" evidence="11">
    <location>
        <position position="99"/>
    </location>
    <ligand>
        <name>a divalent metal cation</name>
        <dbReference type="ChEBI" id="CHEBI:60240"/>
    </ligand>
</feature>
<dbReference type="GO" id="GO:0004109">
    <property type="term" value="F:coproporphyrinogen oxidase activity"/>
    <property type="evidence" value="ECO:0007669"/>
    <property type="project" value="UniProtKB-UniRule"/>
</dbReference>